<name>R0LP84_ANAPL</name>
<evidence type="ECO:0000256" key="5">
    <source>
        <dbReference type="ARBA" id="ARBA00023054"/>
    </source>
</evidence>
<dbReference type="AlphaFoldDB" id="R0LP84"/>
<evidence type="ECO:0000259" key="12">
    <source>
        <dbReference type="Pfam" id="PF14073"/>
    </source>
</evidence>
<evidence type="ECO:0000313" key="13">
    <source>
        <dbReference type="EMBL" id="EOB03555.1"/>
    </source>
</evidence>
<dbReference type="GO" id="GO:0008017">
    <property type="term" value="F:microtubule binding"/>
    <property type="evidence" value="ECO:0007669"/>
    <property type="project" value="InterPro"/>
</dbReference>
<feature type="region of interest" description="Disordered" evidence="10">
    <location>
        <begin position="230"/>
        <end position="254"/>
    </location>
</feature>
<accession>R0LP84</accession>
<feature type="non-terminal residue" evidence="13">
    <location>
        <position position="445"/>
    </location>
</feature>
<evidence type="ECO:0000313" key="14">
    <source>
        <dbReference type="Proteomes" id="UP000296049"/>
    </source>
</evidence>
<dbReference type="GO" id="GO:0042802">
    <property type="term" value="F:identical protein binding"/>
    <property type="evidence" value="ECO:0007669"/>
    <property type="project" value="InterPro"/>
</dbReference>
<proteinExistence type="inferred from homology"/>
<feature type="region of interest" description="Disordered" evidence="10">
    <location>
        <begin position="404"/>
        <end position="424"/>
    </location>
</feature>
<evidence type="ECO:0000256" key="4">
    <source>
        <dbReference type="ARBA" id="ARBA00022701"/>
    </source>
</evidence>
<dbReference type="Proteomes" id="UP000296049">
    <property type="component" value="Unassembled WGS sequence"/>
</dbReference>
<evidence type="ECO:0000256" key="8">
    <source>
        <dbReference type="ARBA" id="ARBA00042578"/>
    </source>
</evidence>
<reference evidence="14" key="1">
    <citation type="journal article" date="2013" name="Nat. Genet.">
        <title>The duck genome and transcriptome provide insight into an avian influenza virus reservoir species.</title>
        <authorList>
            <person name="Huang Y."/>
            <person name="Li Y."/>
            <person name="Burt D.W."/>
            <person name="Chen H."/>
            <person name="Zhang Y."/>
            <person name="Qian W."/>
            <person name="Kim H."/>
            <person name="Gan S."/>
            <person name="Zhao Y."/>
            <person name="Li J."/>
            <person name="Yi K."/>
            <person name="Feng H."/>
            <person name="Zhu P."/>
            <person name="Li B."/>
            <person name="Liu Q."/>
            <person name="Fairley S."/>
            <person name="Magor K.E."/>
            <person name="Du Z."/>
            <person name="Hu X."/>
            <person name="Goodman L."/>
            <person name="Tafer H."/>
            <person name="Vignal A."/>
            <person name="Lee T."/>
            <person name="Kim K.W."/>
            <person name="Sheng Z."/>
            <person name="An Y."/>
            <person name="Searle S."/>
            <person name="Herrero J."/>
            <person name="Groenen M.A."/>
            <person name="Crooijmans R.P."/>
            <person name="Faraut T."/>
            <person name="Cai Q."/>
            <person name="Webster R.G."/>
            <person name="Aldridge J.R."/>
            <person name="Warren W.C."/>
            <person name="Bartschat S."/>
            <person name="Kehr S."/>
            <person name="Marz M."/>
            <person name="Stadler P.F."/>
            <person name="Smith J."/>
            <person name="Kraus R.H."/>
            <person name="Zhao Y."/>
            <person name="Ren L."/>
            <person name="Fei J."/>
            <person name="Morisson M."/>
            <person name="Kaiser P."/>
            <person name="Griffin D.K."/>
            <person name="Rao M."/>
            <person name="Pitel F."/>
            <person name="Wang J."/>
            <person name="Li N."/>
        </authorList>
    </citation>
    <scope>NUCLEOTIDE SEQUENCE [LARGE SCALE GENOMIC DNA]</scope>
</reference>
<dbReference type="PANTHER" id="PTHR19336">
    <property type="entry name" value="UNCHARACTERIZED DUF1167"/>
    <property type="match status" value="1"/>
</dbReference>
<gene>
    <name evidence="13" type="ORF">Anapl_02233</name>
</gene>
<keyword evidence="3" id="KW-0963">Cytoplasm</keyword>
<evidence type="ECO:0000259" key="11">
    <source>
        <dbReference type="Pfam" id="PF06657"/>
    </source>
</evidence>
<dbReference type="InterPro" id="IPR051756">
    <property type="entry name" value="Centrosomal_MT-associated"/>
</dbReference>
<comment type="similarity">
    <text evidence="2">Belongs to the translokin family.</text>
</comment>
<evidence type="ECO:0000256" key="1">
    <source>
        <dbReference type="ARBA" id="ARBA00004300"/>
    </source>
</evidence>
<dbReference type="Gene3D" id="1.20.58.90">
    <property type="match status" value="1"/>
</dbReference>
<dbReference type="GO" id="GO:0005874">
    <property type="term" value="C:microtubule"/>
    <property type="evidence" value="ECO:0007669"/>
    <property type="project" value="UniProtKB-KW"/>
</dbReference>
<feature type="coiled-coil region" evidence="9">
    <location>
        <begin position="155"/>
        <end position="210"/>
    </location>
</feature>
<protein>
    <recommendedName>
        <fullName evidence="7">Centrosomal protein 57kDa-like protein 1</fullName>
    </recommendedName>
    <alternativeName>
        <fullName evidence="8">Cep57-related protein</fullName>
    </alternativeName>
</protein>
<dbReference type="Pfam" id="PF06657">
    <property type="entry name" value="Cep57_MT_bd"/>
    <property type="match status" value="1"/>
</dbReference>
<evidence type="ECO:0000256" key="10">
    <source>
        <dbReference type="SAM" id="MobiDB-lite"/>
    </source>
</evidence>
<dbReference type="Pfam" id="PF14073">
    <property type="entry name" value="Cep57_CLD"/>
    <property type="match status" value="1"/>
</dbReference>
<keyword evidence="4" id="KW-0493">Microtubule</keyword>
<evidence type="ECO:0000256" key="3">
    <source>
        <dbReference type="ARBA" id="ARBA00022490"/>
    </source>
</evidence>
<evidence type="ECO:0000256" key="9">
    <source>
        <dbReference type="SAM" id="Coils"/>
    </source>
</evidence>
<comment type="subcellular location">
    <subcellularLocation>
        <location evidence="1">Cytoplasm</location>
        <location evidence="1">Cytoskeleton</location>
        <location evidence="1">Microtubule organizing center</location>
        <location evidence="1">Centrosome</location>
    </subcellularLocation>
</comment>
<dbReference type="EMBL" id="KB742848">
    <property type="protein sequence ID" value="EOB03555.1"/>
    <property type="molecule type" value="Genomic_DNA"/>
</dbReference>
<keyword evidence="6" id="KW-0206">Cytoskeleton</keyword>
<dbReference type="GO" id="GO:0005813">
    <property type="term" value="C:centrosome"/>
    <property type="evidence" value="ECO:0007669"/>
    <property type="project" value="UniProtKB-SubCell"/>
</dbReference>
<dbReference type="PANTHER" id="PTHR19336:SF10">
    <property type="entry name" value="CENTROSOMAL PROTEIN CEP57L1"/>
    <property type="match status" value="1"/>
</dbReference>
<feature type="domain" description="Cep57 centrosome microtubule-binding" evidence="11">
    <location>
        <begin position="298"/>
        <end position="368"/>
    </location>
</feature>
<evidence type="ECO:0000256" key="6">
    <source>
        <dbReference type="ARBA" id="ARBA00023212"/>
    </source>
</evidence>
<organism evidence="13 14">
    <name type="scientific">Anas platyrhynchos</name>
    <name type="common">Mallard</name>
    <name type="synonym">Anas boschas</name>
    <dbReference type="NCBI Taxonomy" id="8839"/>
    <lineage>
        <taxon>Eukaryota</taxon>
        <taxon>Metazoa</taxon>
        <taxon>Chordata</taxon>
        <taxon>Craniata</taxon>
        <taxon>Vertebrata</taxon>
        <taxon>Euteleostomi</taxon>
        <taxon>Archelosauria</taxon>
        <taxon>Archosauria</taxon>
        <taxon>Dinosauria</taxon>
        <taxon>Saurischia</taxon>
        <taxon>Theropoda</taxon>
        <taxon>Coelurosauria</taxon>
        <taxon>Aves</taxon>
        <taxon>Neognathae</taxon>
        <taxon>Galloanserae</taxon>
        <taxon>Anseriformes</taxon>
        <taxon>Anatidae</taxon>
        <taxon>Anatinae</taxon>
        <taxon>Anas</taxon>
    </lineage>
</organism>
<dbReference type="InterPro" id="IPR024957">
    <property type="entry name" value="Cep57_MT-bd_dom"/>
</dbReference>
<keyword evidence="14" id="KW-1185">Reference proteome</keyword>
<feature type="compositionally biased region" description="Low complexity" evidence="10">
    <location>
        <begin position="409"/>
        <end position="424"/>
    </location>
</feature>
<feature type="coiled-coil region" evidence="9">
    <location>
        <begin position="46"/>
        <end position="73"/>
    </location>
</feature>
<feature type="coiled-coil region" evidence="9">
    <location>
        <begin position="341"/>
        <end position="392"/>
    </location>
</feature>
<dbReference type="InterPro" id="IPR025913">
    <property type="entry name" value="Cep57_CLD"/>
</dbReference>
<feature type="compositionally biased region" description="Basic residues" evidence="10">
    <location>
        <begin position="236"/>
        <end position="254"/>
    </location>
</feature>
<sequence>MDSESKDSFIGSFLQPPDKMIPASFAYIESKKLAAVGVDEPSISNNQAVVAALRTLQEKIHRLELEKSQAEDNLCSLSIAAAQYKKALEHESYKKDTAHQELMQQRKDISVQLNAAQSRCSLLEKQLDYMRKMVSSAELEKKMVLEQQTQLQKENDQNQVELHAKLEKLEVLEKECLKLTATQIIAEDKIKHLEEKLFEEEHQHKLLQAKAAQLQKGLDISRILMSSVSSENECKKKNRKKNKPKKKNPTVKKMHPSQFHVKAGVLPFVAGKSVSSSHSVSANVQRQTALSKPVPSCSASSTVTGSLSDLLLAMQDEMSQMSFEHQELLKQIQETQDSKVREDLEQKLSCLVKQMNIKEEQISKLKKHQTSVQKLKRKTQKLKQEAAHVKQKYGNQKEAKEIAVTVRQSMSKSHAGQKSSSSLQLLKNVQKLQSTLKKDDIMWEQ</sequence>
<evidence type="ECO:0000256" key="7">
    <source>
        <dbReference type="ARBA" id="ARBA00041218"/>
    </source>
</evidence>
<evidence type="ECO:0000256" key="2">
    <source>
        <dbReference type="ARBA" id="ARBA00008179"/>
    </source>
</evidence>
<keyword evidence="5 9" id="KW-0175">Coiled coil</keyword>
<dbReference type="GO" id="GO:0043015">
    <property type="term" value="F:gamma-tubulin binding"/>
    <property type="evidence" value="ECO:0007669"/>
    <property type="project" value="InterPro"/>
</dbReference>
<feature type="domain" description="Cep57 centrosome localisation" evidence="12">
    <location>
        <begin position="48"/>
        <end position="225"/>
    </location>
</feature>